<keyword evidence="1 2" id="KW-0238">DNA-binding</keyword>
<dbReference type="InterPro" id="IPR001647">
    <property type="entry name" value="HTH_TetR"/>
</dbReference>
<dbReference type="STRING" id="1007676.ABM34_10845"/>
<gene>
    <name evidence="4" type="ORF">ABM34_10845</name>
</gene>
<evidence type="ECO:0000256" key="2">
    <source>
        <dbReference type="PROSITE-ProRule" id="PRU00335"/>
    </source>
</evidence>
<dbReference type="AlphaFoldDB" id="A0A0H4R2L4"/>
<evidence type="ECO:0000313" key="4">
    <source>
        <dbReference type="EMBL" id="AKP67980.1"/>
    </source>
</evidence>
<evidence type="ECO:0000313" key="5">
    <source>
        <dbReference type="Proteomes" id="UP000036106"/>
    </source>
</evidence>
<dbReference type="RefSeq" id="WP_048705687.1">
    <property type="nucleotide sequence ID" value="NZ_CP012034.1"/>
</dbReference>
<evidence type="ECO:0000259" key="3">
    <source>
        <dbReference type="PROSITE" id="PS50977"/>
    </source>
</evidence>
<dbReference type="PATRIC" id="fig|1007676.4.peg.2197"/>
<evidence type="ECO:0000256" key="1">
    <source>
        <dbReference type="ARBA" id="ARBA00023125"/>
    </source>
</evidence>
<dbReference type="PANTHER" id="PTHR43479:SF21">
    <property type="entry name" value="TRANSCRIPTIONAL REGULATOR, TETR FAMILY"/>
    <property type="match status" value="1"/>
</dbReference>
<dbReference type="EMBL" id="CP012034">
    <property type="protein sequence ID" value="AKP67980.1"/>
    <property type="molecule type" value="Genomic_DNA"/>
</dbReference>
<dbReference type="PANTHER" id="PTHR43479">
    <property type="entry name" value="ACREF/ENVCD OPERON REPRESSOR-RELATED"/>
    <property type="match status" value="1"/>
</dbReference>
<organism evidence="4 5">
    <name type="scientific">Companilactobacillus ginsenosidimutans</name>
    <dbReference type="NCBI Taxonomy" id="1007676"/>
    <lineage>
        <taxon>Bacteria</taxon>
        <taxon>Bacillati</taxon>
        <taxon>Bacillota</taxon>
        <taxon>Bacilli</taxon>
        <taxon>Lactobacillales</taxon>
        <taxon>Lactobacillaceae</taxon>
        <taxon>Companilactobacillus</taxon>
    </lineage>
</organism>
<dbReference type="Gene3D" id="1.10.357.10">
    <property type="entry name" value="Tetracycline Repressor, domain 2"/>
    <property type="match status" value="1"/>
</dbReference>
<keyword evidence="5" id="KW-1185">Reference proteome</keyword>
<protein>
    <recommendedName>
        <fullName evidence="3">HTH tetR-type domain-containing protein</fullName>
    </recommendedName>
</protein>
<dbReference type="KEGG" id="lgn:ABM34_10845"/>
<feature type="DNA-binding region" description="H-T-H motif" evidence="2">
    <location>
        <begin position="32"/>
        <end position="51"/>
    </location>
</feature>
<feature type="domain" description="HTH tetR-type" evidence="3">
    <location>
        <begin position="9"/>
        <end position="69"/>
    </location>
</feature>
<dbReference type="PRINTS" id="PR00455">
    <property type="entry name" value="HTHTETR"/>
</dbReference>
<dbReference type="InterPro" id="IPR050624">
    <property type="entry name" value="HTH-type_Tx_Regulator"/>
</dbReference>
<name>A0A0H4R2L4_9LACO</name>
<dbReference type="Proteomes" id="UP000036106">
    <property type="component" value="Chromosome"/>
</dbReference>
<dbReference type="PROSITE" id="PS50977">
    <property type="entry name" value="HTH_TETR_2"/>
    <property type="match status" value="1"/>
</dbReference>
<accession>A0A0H4R2L4</accession>
<reference evidence="5" key="1">
    <citation type="submission" date="2015-07" db="EMBL/GenBank/DDBJ databases">
        <title>Lactobacillus ginsenosidimutans/EMML 3141/ whole genome sequencing.</title>
        <authorList>
            <person name="Kim M.K."/>
            <person name="Im W.-T."/>
            <person name="Srinivasan S."/>
            <person name="Lee J.-J."/>
        </authorList>
    </citation>
    <scope>NUCLEOTIDE SEQUENCE [LARGE SCALE GENOMIC DNA]</scope>
    <source>
        <strain evidence="5">EMML 3041</strain>
    </source>
</reference>
<dbReference type="Pfam" id="PF00440">
    <property type="entry name" value="TetR_N"/>
    <property type="match status" value="1"/>
</dbReference>
<dbReference type="GO" id="GO:0003677">
    <property type="term" value="F:DNA binding"/>
    <property type="evidence" value="ECO:0007669"/>
    <property type="project" value="UniProtKB-UniRule"/>
</dbReference>
<dbReference type="InterPro" id="IPR009057">
    <property type="entry name" value="Homeodomain-like_sf"/>
</dbReference>
<sequence>MDGNQLRKNKKKEDIKNAAYKMFMTYGFKKTSIAQVAKLAGCSQVTLYKYFPSKVDLGRAIVMSLIVDGYDEYDKQLDDTSKSFMDKMQDMMVSSVNISDNINNDFFKFMIDEFQGRNGDDHVMKKYDMLKFGFWRKLLNQGRAEHVVSDEISDYGAMIYLDMYVQYVMRPGGVSYKNAVEMKKHEKELVHMFFYGIIGK</sequence>
<dbReference type="SUPFAM" id="SSF46689">
    <property type="entry name" value="Homeodomain-like"/>
    <property type="match status" value="1"/>
</dbReference>
<proteinExistence type="predicted"/>